<dbReference type="AlphaFoldDB" id="A0A8J3JSL1"/>
<dbReference type="InterPro" id="IPR036265">
    <property type="entry name" value="HIT-like_sf"/>
</dbReference>
<sequence>MSFQYRTRLSDPCAVCAKVTGRETDWPVVASTTHAVALVPSRQQHLGTTLVVPRRHVFDPADLADDEATELYLMVRLMVDATMSSAQANYYHISQYVGAPGGEPIDHLHWRVEPRSQTPARKWSSIADVPATPQAELATIAARYRGFVAADPARSAMTAV</sequence>
<dbReference type="Pfam" id="PF01230">
    <property type="entry name" value="HIT"/>
    <property type="match status" value="1"/>
</dbReference>
<dbReference type="PANTHER" id="PTHR46648">
    <property type="entry name" value="HIT FAMILY PROTEIN 1"/>
    <property type="match status" value="1"/>
</dbReference>
<dbReference type="InterPro" id="IPR001310">
    <property type="entry name" value="Histidine_triad_HIT"/>
</dbReference>
<dbReference type="SUPFAM" id="SSF54197">
    <property type="entry name" value="HIT-like"/>
    <property type="match status" value="1"/>
</dbReference>
<feature type="domain" description="HIT" evidence="3">
    <location>
        <begin position="15"/>
        <end position="123"/>
    </location>
</feature>
<organism evidence="4 5">
    <name type="scientific">Catellatospora chokoriensis</name>
    <dbReference type="NCBI Taxonomy" id="310353"/>
    <lineage>
        <taxon>Bacteria</taxon>
        <taxon>Bacillati</taxon>
        <taxon>Actinomycetota</taxon>
        <taxon>Actinomycetes</taxon>
        <taxon>Micromonosporales</taxon>
        <taxon>Micromonosporaceae</taxon>
        <taxon>Catellatospora</taxon>
    </lineage>
</organism>
<accession>A0A8J3JSL1</accession>
<dbReference type="InterPro" id="IPR011146">
    <property type="entry name" value="HIT-like"/>
</dbReference>
<comment type="caution">
    <text evidence="2">Lacks conserved residue(s) required for the propagation of feature annotation.</text>
</comment>
<name>A0A8J3JSL1_9ACTN</name>
<evidence type="ECO:0000313" key="5">
    <source>
        <dbReference type="Proteomes" id="UP000619293"/>
    </source>
</evidence>
<evidence type="ECO:0000313" key="4">
    <source>
        <dbReference type="EMBL" id="GIF90317.1"/>
    </source>
</evidence>
<reference evidence="4 5" key="1">
    <citation type="submission" date="2021-01" db="EMBL/GenBank/DDBJ databases">
        <title>Whole genome shotgun sequence of Catellatospora chokoriensis NBRC 107358.</title>
        <authorList>
            <person name="Komaki H."/>
            <person name="Tamura T."/>
        </authorList>
    </citation>
    <scope>NUCLEOTIDE SEQUENCE [LARGE SCALE GENOMIC DNA]</scope>
    <source>
        <strain evidence="4 5">NBRC 107358</strain>
    </source>
</reference>
<gene>
    <name evidence="4" type="ORF">Cch02nite_37610</name>
</gene>
<protein>
    <recommendedName>
        <fullName evidence="3">HIT domain-containing protein</fullName>
    </recommendedName>
</protein>
<keyword evidence="5" id="KW-1185">Reference proteome</keyword>
<evidence type="ECO:0000259" key="3">
    <source>
        <dbReference type="PROSITE" id="PS51084"/>
    </source>
</evidence>
<dbReference type="Proteomes" id="UP000619293">
    <property type="component" value="Unassembled WGS sequence"/>
</dbReference>
<dbReference type="PROSITE" id="PS51084">
    <property type="entry name" value="HIT_2"/>
    <property type="match status" value="1"/>
</dbReference>
<comment type="caution">
    <text evidence="4">The sequence shown here is derived from an EMBL/GenBank/DDBJ whole genome shotgun (WGS) entry which is preliminary data.</text>
</comment>
<dbReference type="GO" id="GO:0009117">
    <property type="term" value="P:nucleotide metabolic process"/>
    <property type="evidence" value="ECO:0007669"/>
    <property type="project" value="TreeGrafter"/>
</dbReference>
<dbReference type="GO" id="GO:0003824">
    <property type="term" value="F:catalytic activity"/>
    <property type="evidence" value="ECO:0007669"/>
    <property type="project" value="InterPro"/>
</dbReference>
<evidence type="ECO:0000256" key="1">
    <source>
        <dbReference type="PIRSR" id="PIRSR601310-1"/>
    </source>
</evidence>
<proteinExistence type="predicted"/>
<dbReference type="Gene3D" id="3.30.428.10">
    <property type="entry name" value="HIT-like"/>
    <property type="match status" value="1"/>
</dbReference>
<evidence type="ECO:0000256" key="2">
    <source>
        <dbReference type="PROSITE-ProRule" id="PRU00464"/>
    </source>
</evidence>
<dbReference type="PANTHER" id="PTHR46648:SF1">
    <property type="entry name" value="ADENOSINE 5'-MONOPHOSPHORAMIDASE HNT1"/>
    <property type="match status" value="1"/>
</dbReference>
<feature type="active site" description="Tele-AMP-histidine intermediate" evidence="1">
    <location>
        <position position="109"/>
    </location>
</feature>
<dbReference type="EMBL" id="BONG01000022">
    <property type="protein sequence ID" value="GIF90317.1"/>
    <property type="molecule type" value="Genomic_DNA"/>
</dbReference>